<reference evidence="17 18" key="1">
    <citation type="submission" date="2024-08" db="EMBL/GenBank/DDBJ databases">
        <title>The draft genome of Apodemus speciosus.</title>
        <authorList>
            <person name="Nabeshima K."/>
            <person name="Suzuki S."/>
            <person name="Onuma M."/>
        </authorList>
    </citation>
    <scope>NUCLEOTIDE SEQUENCE [LARGE SCALE GENOMIC DNA]</scope>
    <source>
        <strain evidence="17">IB14-021</strain>
    </source>
</reference>
<evidence type="ECO:0000256" key="12">
    <source>
        <dbReference type="ARBA" id="ARBA00023180"/>
    </source>
</evidence>
<evidence type="ECO:0000256" key="4">
    <source>
        <dbReference type="ARBA" id="ARBA00022525"/>
    </source>
</evidence>
<gene>
    <name evidence="17" type="ORF">APTSU1_000231300</name>
</gene>
<keyword evidence="5" id="KW-0929">Antimicrobial</keyword>
<keyword evidence="10" id="KW-0446">Lipid-binding</keyword>
<dbReference type="InterPro" id="IPR017943">
    <property type="entry name" value="Bactericidal_perm-incr_a/b_dom"/>
</dbReference>
<evidence type="ECO:0000256" key="14">
    <source>
        <dbReference type="ARBA" id="ARBA00030462"/>
    </source>
</evidence>
<evidence type="ECO:0000256" key="2">
    <source>
        <dbReference type="ARBA" id="ARBA00009020"/>
    </source>
</evidence>
<keyword evidence="7" id="KW-0732">Signal</keyword>
<keyword evidence="8" id="KW-0391">Immunity</keyword>
<dbReference type="PANTHER" id="PTHR47015">
    <property type="entry name" value="BPI FOLD-CONTAINING FAMILY A MEMBER 1"/>
    <property type="match status" value="1"/>
</dbReference>
<dbReference type="EMBL" id="BAAFST010000002">
    <property type="protein sequence ID" value="GAB1287083.1"/>
    <property type="molecule type" value="Genomic_DNA"/>
</dbReference>
<keyword evidence="4" id="KW-0964">Secreted</keyword>
<comment type="caution">
    <text evidence="17">The sequence shown here is derived from an EMBL/GenBank/DDBJ whole genome shotgun (WGS) entry which is preliminary data.</text>
</comment>
<comment type="subcellular location">
    <subcellularLocation>
        <location evidence="1">Secreted</location>
    </subcellularLocation>
</comment>
<accession>A0ABQ0EIZ5</accession>
<comment type="subunit">
    <text evidence="13">Monomer. Interacts (via N-terminus) with SCNN1B, a subunit of the heterotrimeric epithelial sodium channel (ENaC); this inhibits proteolytic activation of ENaC.</text>
</comment>
<evidence type="ECO:0000256" key="13">
    <source>
        <dbReference type="ARBA" id="ARBA00025926"/>
    </source>
</evidence>
<keyword evidence="12" id="KW-0325">Glycoprotein</keyword>
<dbReference type="Pfam" id="PF01273">
    <property type="entry name" value="LBP_BPI_CETP"/>
    <property type="match status" value="1"/>
</dbReference>
<evidence type="ECO:0000256" key="15">
    <source>
        <dbReference type="ARBA" id="ARBA00045411"/>
    </source>
</evidence>
<organism evidence="17 18">
    <name type="scientific">Apodemus speciosus</name>
    <name type="common">Large Japanese field mouse</name>
    <dbReference type="NCBI Taxonomy" id="105296"/>
    <lineage>
        <taxon>Eukaryota</taxon>
        <taxon>Metazoa</taxon>
        <taxon>Chordata</taxon>
        <taxon>Craniata</taxon>
        <taxon>Vertebrata</taxon>
        <taxon>Euteleostomi</taxon>
        <taxon>Mammalia</taxon>
        <taxon>Eutheria</taxon>
        <taxon>Euarchontoglires</taxon>
        <taxon>Glires</taxon>
        <taxon>Rodentia</taxon>
        <taxon>Myomorpha</taxon>
        <taxon>Muroidea</taxon>
        <taxon>Muridae</taxon>
        <taxon>Murinae</taxon>
        <taxon>Apodemus</taxon>
    </lineage>
</organism>
<dbReference type="SUPFAM" id="SSF55394">
    <property type="entry name" value="Bactericidal permeability-increasing protein, BPI"/>
    <property type="match status" value="1"/>
</dbReference>
<evidence type="ECO:0000256" key="11">
    <source>
        <dbReference type="ARBA" id="ARBA00023157"/>
    </source>
</evidence>
<evidence type="ECO:0000313" key="18">
    <source>
        <dbReference type="Proteomes" id="UP001623349"/>
    </source>
</evidence>
<dbReference type="InterPro" id="IPR051902">
    <property type="entry name" value="BPI_fold-superfamily_member"/>
</dbReference>
<evidence type="ECO:0000259" key="16">
    <source>
        <dbReference type="Pfam" id="PF01273"/>
    </source>
</evidence>
<protein>
    <recommendedName>
        <fullName evidence="3">BPI fold-containing family A member 1</fullName>
    </recommendedName>
    <alternativeName>
        <fullName evidence="14">Palate lung and nasal epithelium clone protein</fullName>
    </alternativeName>
</protein>
<name>A0ABQ0EIZ5_APOSI</name>
<evidence type="ECO:0000256" key="3">
    <source>
        <dbReference type="ARBA" id="ARBA00018715"/>
    </source>
</evidence>
<evidence type="ECO:0000256" key="9">
    <source>
        <dbReference type="ARBA" id="ARBA00023022"/>
    </source>
</evidence>
<dbReference type="Gene3D" id="3.15.10.10">
    <property type="entry name" value="Bactericidal permeability-increasing protein, domain 1"/>
    <property type="match status" value="1"/>
</dbReference>
<evidence type="ECO:0000256" key="1">
    <source>
        <dbReference type="ARBA" id="ARBA00004613"/>
    </source>
</evidence>
<evidence type="ECO:0000313" key="17">
    <source>
        <dbReference type="EMBL" id="GAB1287083.1"/>
    </source>
</evidence>
<comment type="function">
    <text evidence="15">Lipid-binding protein which shows high specificity for the surfactant phospholipid dipalmitoylphosphatidylcholine (DPPC). Plays a role in the innate immune responses of the upper airways. Reduces the surface tension in secretions from airway epithelia and inhibits the formation of biofilm by pathogenic Gram-negative bacteria, such as P.aeruginosa and K.pneumoniae. Negatively regulates proteolytic cleavage of SCNN1G, an event that is required for activation of the epithelial sodium channel (ENaC), and thereby contributes to airway surface liquid homeostasis and proper clearance of mucus. Plays a role in the airway inflammatory response after exposure to irritants. May attract macrophages and neutrophils.</text>
</comment>
<dbReference type="InterPro" id="IPR017942">
    <property type="entry name" value="Lipid-bd_serum_glycop_N"/>
</dbReference>
<comment type="similarity">
    <text evidence="2">Belongs to the BPI/LBP/Plunc superfamily. Plunc family.</text>
</comment>
<keyword evidence="11" id="KW-1015">Disulfide bond</keyword>
<sequence>MMLWVTEDQVLRCNLLLEDWTGDLTRKTELAMTPREMFLVGSLVVLCGLLAQSTAQLAGLPLPLGQGLPLPLNQGLPLPLDQGLPLPLGQGLPLAVSPALPSNPTDLLAGKFTDALSGGLLSGGLLGILENIPLLDVIKSGGGNSNGLVGGLLGKLTSSLPLLNNILDIKITDPQLLELGLVQSPDGHRLYVTIPLGLKLKVNMPVVGSLLELAVKLNITAEVLAVKDNQGRIHLVLGDCTHSPGSLKITLLNGVTPVQNFLDDLTGILTKVLPELIQGKVCPLVNGILRGLDVTLVHNIAVLTDPWTTVCYQNLGFPGRKAYLG</sequence>
<evidence type="ECO:0000256" key="6">
    <source>
        <dbReference type="ARBA" id="ARBA00022588"/>
    </source>
</evidence>
<dbReference type="Proteomes" id="UP001623349">
    <property type="component" value="Unassembled WGS sequence"/>
</dbReference>
<evidence type="ECO:0000256" key="5">
    <source>
        <dbReference type="ARBA" id="ARBA00022529"/>
    </source>
</evidence>
<keyword evidence="6" id="KW-0399">Innate immunity</keyword>
<keyword evidence="9" id="KW-0044">Antibiotic</keyword>
<keyword evidence="18" id="KW-1185">Reference proteome</keyword>
<proteinExistence type="inferred from homology"/>
<evidence type="ECO:0000256" key="8">
    <source>
        <dbReference type="ARBA" id="ARBA00022859"/>
    </source>
</evidence>
<evidence type="ECO:0000256" key="10">
    <source>
        <dbReference type="ARBA" id="ARBA00023121"/>
    </source>
</evidence>
<feature type="domain" description="Lipid-binding serum glycoprotein N-terminal" evidence="16">
    <location>
        <begin position="119"/>
        <end position="291"/>
    </location>
</feature>
<evidence type="ECO:0000256" key="7">
    <source>
        <dbReference type="ARBA" id="ARBA00022729"/>
    </source>
</evidence>
<dbReference type="PANTHER" id="PTHR47015:SF1">
    <property type="entry name" value="BPI FOLD-CONTAINING FAMILY A MEMBER 1"/>
    <property type="match status" value="1"/>
</dbReference>